<evidence type="ECO:0000313" key="4">
    <source>
        <dbReference type="Proteomes" id="UP000007350"/>
    </source>
</evidence>
<comment type="caution">
    <text evidence="3">The sequence shown here is derived from an EMBL/GenBank/DDBJ whole genome shotgun (WGS) entry which is preliminary data.</text>
</comment>
<dbReference type="OrthoDB" id="10479213at2759"/>
<feature type="chain" id="PRO_5003860898" evidence="2">
    <location>
        <begin position="32"/>
        <end position="274"/>
    </location>
</feature>
<keyword evidence="2" id="KW-0732">Signal</keyword>
<feature type="signal peptide" evidence="2">
    <location>
        <begin position="1"/>
        <end position="31"/>
    </location>
</feature>
<evidence type="ECO:0000256" key="2">
    <source>
        <dbReference type="SAM" id="SignalP"/>
    </source>
</evidence>
<dbReference type="Proteomes" id="UP000007350">
    <property type="component" value="Unassembled WGS sequence"/>
</dbReference>
<accession>K2M2H7</accession>
<keyword evidence="4" id="KW-1185">Reference proteome</keyword>
<protein>
    <submittedName>
        <fullName evidence="3">Mucin-like glycoprotein, putative</fullName>
    </submittedName>
</protein>
<evidence type="ECO:0000313" key="3">
    <source>
        <dbReference type="EMBL" id="EKF29128.1"/>
    </source>
</evidence>
<feature type="compositionally biased region" description="Basic and acidic residues" evidence="1">
    <location>
        <begin position="160"/>
        <end position="171"/>
    </location>
</feature>
<name>K2M2H7_TRYCR</name>
<feature type="region of interest" description="Disordered" evidence="1">
    <location>
        <begin position="160"/>
        <end position="240"/>
    </location>
</feature>
<dbReference type="EMBL" id="AHKC01014058">
    <property type="protein sequence ID" value="EKF29128.1"/>
    <property type="molecule type" value="Genomic_DNA"/>
</dbReference>
<proteinExistence type="predicted"/>
<sequence length="274" mass="30189">MMMATVRCRVACYLLVLALLCSSYWCSSALAREVYVPVEVACGLSNGKFRWRLPSGSTWSQCGDTGVFSFGTGMDDESRFSFTFCLVAHSLYMGAECSKSCDAASSESTAFTMSVSIEDETEISHKWMKQNEAMGFSAKDGEVHARSGICSLRELLGDKADENRRIPEDTVKTQNPTEATPKKPTPEKPPPPKPERRIQKEIPPAPSVGNRSSTKSTNAPKQREKPTQLAPIATNATTQNKKNMKINADLSENIVWVRTPLRLLLTVLVCTALR</sequence>
<dbReference type="AlphaFoldDB" id="K2M2H7"/>
<gene>
    <name evidence="3" type="ORF">MOQ_007102</name>
</gene>
<organism evidence="3 4">
    <name type="scientific">Trypanosoma cruzi marinkellei</name>
    <dbReference type="NCBI Taxonomy" id="85056"/>
    <lineage>
        <taxon>Eukaryota</taxon>
        <taxon>Discoba</taxon>
        <taxon>Euglenozoa</taxon>
        <taxon>Kinetoplastea</taxon>
        <taxon>Metakinetoplastina</taxon>
        <taxon>Trypanosomatida</taxon>
        <taxon>Trypanosomatidae</taxon>
        <taxon>Trypanosoma</taxon>
        <taxon>Schizotrypanum</taxon>
    </lineage>
</organism>
<feature type="compositionally biased region" description="Polar residues" evidence="1">
    <location>
        <begin position="209"/>
        <end position="220"/>
    </location>
</feature>
<evidence type="ECO:0000256" key="1">
    <source>
        <dbReference type="SAM" id="MobiDB-lite"/>
    </source>
</evidence>
<reference evidence="3 4" key="1">
    <citation type="journal article" date="2012" name="BMC Genomics">
        <title>Comparative genomic analysis of human infective Trypanosoma cruzi lineages with the bat-restricted subspecies T. cruzi marinkellei.</title>
        <authorList>
            <person name="Franzen O."/>
            <person name="Talavera-Lopez C."/>
            <person name="Ochaya S."/>
            <person name="Butler C.E."/>
            <person name="Messenger L.A."/>
            <person name="Lewis M.D."/>
            <person name="Llewellyn M.S."/>
            <person name="Marinkelle C.J."/>
            <person name="Tyler K.M."/>
            <person name="Miles M.A."/>
            <person name="Andersson B."/>
        </authorList>
    </citation>
    <scope>NUCLEOTIDE SEQUENCE [LARGE SCALE GENOMIC DNA]</scope>
    <source>
        <strain evidence="3 4">B7</strain>
    </source>
</reference>